<dbReference type="InterPro" id="IPR036366">
    <property type="entry name" value="PGBDSf"/>
</dbReference>
<feature type="region of interest" description="Disordered" evidence="3">
    <location>
        <begin position="285"/>
        <end position="321"/>
    </location>
</feature>
<reference evidence="4 5" key="1">
    <citation type="journal article" date="2016" name="Nat. Commun.">
        <title>Thousands of microbial genomes shed light on interconnected biogeochemical processes in an aquifer system.</title>
        <authorList>
            <person name="Anantharaman K."/>
            <person name="Brown C.T."/>
            <person name="Hug L.A."/>
            <person name="Sharon I."/>
            <person name="Castelle C.J."/>
            <person name="Probst A.J."/>
            <person name="Thomas B.C."/>
            <person name="Singh A."/>
            <person name="Wilkins M.J."/>
            <person name="Karaoz U."/>
            <person name="Brodie E.L."/>
            <person name="Williams K.H."/>
            <person name="Hubbard S.S."/>
            <person name="Banfield J.F."/>
        </authorList>
    </citation>
    <scope>NUCLEOTIDE SEQUENCE [LARGE SCALE GENOMIC DNA]</scope>
</reference>
<evidence type="ECO:0000256" key="1">
    <source>
        <dbReference type="ARBA" id="ARBA00005445"/>
    </source>
</evidence>
<dbReference type="Pfam" id="PF11999">
    <property type="entry name" value="Ice_binding"/>
    <property type="match status" value="1"/>
</dbReference>
<name>A0A1F6NXY8_9BACT</name>
<dbReference type="AlphaFoldDB" id="A0A1F6NXY8"/>
<organism evidence="4 5">
    <name type="scientific">Candidatus Magasanikbacteria bacterium RIFOXYC2_FULL_42_28</name>
    <dbReference type="NCBI Taxonomy" id="1798704"/>
    <lineage>
        <taxon>Bacteria</taxon>
        <taxon>Candidatus Magasanikiibacteriota</taxon>
    </lineage>
</organism>
<dbReference type="EMBL" id="MFQZ01000001">
    <property type="protein sequence ID" value="OGH88583.1"/>
    <property type="molecule type" value="Genomic_DNA"/>
</dbReference>
<dbReference type="Proteomes" id="UP000177907">
    <property type="component" value="Unassembled WGS sequence"/>
</dbReference>
<comment type="caution">
    <text evidence="4">The sequence shown here is derived from an EMBL/GenBank/DDBJ whole genome shotgun (WGS) entry which is preliminary data.</text>
</comment>
<dbReference type="Gene3D" id="1.10.101.10">
    <property type="entry name" value="PGBD-like superfamily/PGBD"/>
    <property type="match status" value="1"/>
</dbReference>
<dbReference type="STRING" id="1798704.A3J93_00580"/>
<evidence type="ECO:0000313" key="4">
    <source>
        <dbReference type="EMBL" id="OGH88583.1"/>
    </source>
</evidence>
<dbReference type="InterPro" id="IPR036365">
    <property type="entry name" value="PGBD-like_sf"/>
</dbReference>
<protein>
    <recommendedName>
        <fullName evidence="6">Peptidoglycan binding-like domain-containing protein</fullName>
    </recommendedName>
</protein>
<comment type="similarity">
    <text evidence="1">Belongs to the ice-binding protein family.</text>
</comment>
<sequence length="436" mass="44582">MAETNQYKYMKRQKIVSAVLAITALMFGLAGPITVLAAGPASVNLGAASNFAVLSKSGISTTGATLVTGDIGVSPINATAITGFGLTVDSSNVFAKSALVVGKIFAADYAAPTPANMTTAISDMQTVYTDAAGRTNPTATELGAGNIGGMTLAPGLYKWGTGLAIPTDVTLSGSANDIWIFQVGQNLNLSPAKQIILAGGAKASNIFWVVAGQTTIGTTAVFNGTILGQTAIVLNTGAVLNGRALAQTAVTLDANTVATPSHNIVVPDPVLVPVTSTIPATTTIPATPAVPAIPATPTSATNTSTVSATPATPATPVTPTTPVIQTTINQTEEFPTTPHKFQEQEMSQNSIGQQVGAIARNLGQGHRNDNVKTLQQFLISQNIGSASKNLTRVGATSYFGPLTRASLAEFQAKVGISPAWGNFGPITRAYLKANFN</sequence>
<evidence type="ECO:0000256" key="3">
    <source>
        <dbReference type="SAM" id="MobiDB-lite"/>
    </source>
</evidence>
<gene>
    <name evidence="4" type="ORF">A3J93_00580</name>
</gene>
<keyword evidence="2" id="KW-0732">Signal</keyword>
<proteinExistence type="inferred from homology"/>
<evidence type="ECO:0000313" key="5">
    <source>
        <dbReference type="Proteomes" id="UP000177907"/>
    </source>
</evidence>
<evidence type="ECO:0000256" key="2">
    <source>
        <dbReference type="ARBA" id="ARBA00022729"/>
    </source>
</evidence>
<dbReference type="SUPFAM" id="SSF47090">
    <property type="entry name" value="PGBD-like"/>
    <property type="match status" value="1"/>
</dbReference>
<accession>A0A1F6NXY8</accession>
<dbReference type="InterPro" id="IPR021884">
    <property type="entry name" value="Ice-bd_prot"/>
</dbReference>
<evidence type="ECO:0008006" key="6">
    <source>
        <dbReference type="Google" id="ProtNLM"/>
    </source>
</evidence>